<comment type="caution">
    <text evidence="1">The sequence shown here is derived from an EMBL/GenBank/DDBJ whole genome shotgun (WGS) entry which is preliminary data.</text>
</comment>
<organism evidence="1 2">
    <name type="scientific">Durusdinium trenchii</name>
    <dbReference type="NCBI Taxonomy" id="1381693"/>
    <lineage>
        <taxon>Eukaryota</taxon>
        <taxon>Sar</taxon>
        <taxon>Alveolata</taxon>
        <taxon>Dinophyceae</taxon>
        <taxon>Suessiales</taxon>
        <taxon>Symbiodiniaceae</taxon>
        <taxon>Durusdinium</taxon>
    </lineage>
</organism>
<proteinExistence type="predicted"/>
<name>A0ABP0JF95_9DINO</name>
<sequence length="218" mass="24567">MATDSERLWKEGIEDVAELQSVPKVRVNPPGLGSLDAFASDSIPKLRQGMEEYFASNLGKEQMGKLIHMTYAKLYEVKQREGLVAGGDQVSFHIQMQDPRCDFGAMQEEELRDIIVKRHQGLGEHLLNQCTKQELYKMAKESFESKPFIHKFEGCFAYRFAGQEFELADGKTEFKLAHSRPGAPELDVFWRSVHGDISLSGFPRVVRVNDADCAGGTH</sequence>
<dbReference type="Proteomes" id="UP001642484">
    <property type="component" value="Unassembled WGS sequence"/>
</dbReference>
<dbReference type="EMBL" id="CAXAMN010005258">
    <property type="protein sequence ID" value="CAK9013061.1"/>
    <property type="molecule type" value="Genomic_DNA"/>
</dbReference>
<evidence type="ECO:0000313" key="1">
    <source>
        <dbReference type="EMBL" id="CAK9013061.1"/>
    </source>
</evidence>
<reference evidence="1 2" key="1">
    <citation type="submission" date="2024-02" db="EMBL/GenBank/DDBJ databases">
        <authorList>
            <person name="Chen Y."/>
            <person name="Shah S."/>
            <person name="Dougan E. K."/>
            <person name="Thang M."/>
            <person name="Chan C."/>
        </authorList>
    </citation>
    <scope>NUCLEOTIDE SEQUENCE [LARGE SCALE GENOMIC DNA]</scope>
</reference>
<keyword evidence="2" id="KW-1185">Reference proteome</keyword>
<protein>
    <submittedName>
        <fullName evidence="1">Uncharacterized protein</fullName>
    </submittedName>
</protein>
<evidence type="ECO:0000313" key="2">
    <source>
        <dbReference type="Proteomes" id="UP001642484"/>
    </source>
</evidence>
<accession>A0ABP0JF95</accession>
<gene>
    <name evidence="1" type="ORF">CCMP2556_LOCUS11113</name>
</gene>